<dbReference type="EMBL" id="QZAB01000221">
    <property type="protein sequence ID" value="RQD87873.1"/>
    <property type="molecule type" value="Genomic_DNA"/>
</dbReference>
<protein>
    <recommendedName>
        <fullName evidence="3">Chromosome segregation ATPase</fullName>
    </recommendedName>
</protein>
<gene>
    <name evidence="1" type="ORF">D5R95_03295</name>
</gene>
<proteinExistence type="predicted"/>
<dbReference type="AlphaFoldDB" id="A0A424Z138"/>
<evidence type="ECO:0000313" key="2">
    <source>
        <dbReference type="Proteomes" id="UP000284763"/>
    </source>
</evidence>
<comment type="caution">
    <text evidence="1">The sequence shown here is derived from an EMBL/GenBank/DDBJ whole genome shotgun (WGS) entry which is preliminary data.</text>
</comment>
<sequence>MLFTYQDSTKLPVQRDFIHDIQEFVNVCKAVIPLENSKIKLDEDAEKAVKEHNMKLNEISELEQYLINYVEHLDNVNEFNEISSIKNNIISASKKIVSEEVEQIQQHINKIQDETNNEINAIDSKILNILTPFFSDYIYYPEKTYSAYIDNSVLVGELTASIKNISYKLKLRFIHEILKVNELHDKIALPTWKATGIIHKENKVKLFDVSNFILYSANIDGNSVDALFKDNNDENQFRITVYDDSYTVYFNDTNITSDKELYAALDISNLKLLVKELKTYMQTYIKSSKLTSLNVDQEDAISSNKIYDCLLVIAGIYAEIIKECLSRAYTKNEIAIKIQQSDDTRTEKYITKDELKKQLLDIGEKGLELTKVLHVNDTD</sequence>
<name>A0A424Z138_9EURY</name>
<evidence type="ECO:0000313" key="1">
    <source>
        <dbReference type="EMBL" id="RQD87873.1"/>
    </source>
</evidence>
<dbReference type="Proteomes" id="UP000284763">
    <property type="component" value="Unassembled WGS sequence"/>
</dbReference>
<evidence type="ECO:0008006" key="3">
    <source>
        <dbReference type="Google" id="ProtNLM"/>
    </source>
</evidence>
<organism evidence="1 2">
    <name type="scientific">Methanosalsum natronophilum</name>
    <dbReference type="NCBI Taxonomy" id="768733"/>
    <lineage>
        <taxon>Archaea</taxon>
        <taxon>Methanobacteriati</taxon>
        <taxon>Methanobacteriota</taxon>
        <taxon>Stenosarchaea group</taxon>
        <taxon>Methanomicrobia</taxon>
        <taxon>Methanosarcinales</taxon>
        <taxon>Methanosarcinaceae</taxon>
        <taxon>Methanosalsum</taxon>
    </lineage>
</organism>
<accession>A0A424Z138</accession>
<reference evidence="1 2" key="1">
    <citation type="submission" date="2018-08" db="EMBL/GenBank/DDBJ databases">
        <title>The metabolism and importance of syntrophic acetate oxidation coupled to methane or sulfide production in haloalkaline environments.</title>
        <authorList>
            <person name="Timmers P.H.A."/>
            <person name="Vavourakis C.D."/>
            <person name="Sorokin D.Y."/>
            <person name="Sinninghe Damste J.S."/>
            <person name="Muyzer G."/>
            <person name="Stams A.J.M."/>
            <person name="Plugge C.M."/>
        </authorList>
    </citation>
    <scope>NUCLEOTIDE SEQUENCE [LARGE SCALE GENOMIC DNA]</scope>
    <source>
        <strain evidence="1">MSAO_Arc3</strain>
    </source>
</reference>